<feature type="compositionally biased region" description="Low complexity" evidence="2">
    <location>
        <begin position="239"/>
        <end position="251"/>
    </location>
</feature>
<protein>
    <recommendedName>
        <fullName evidence="3">MORF/ORRM1/DAG-like MORF domain-containing protein</fullName>
    </recommendedName>
</protein>
<feature type="compositionally biased region" description="Polar residues" evidence="2">
    <location>
        <begin position="423"/>
        <end position="434"/>
    </location>
</feature>
<feature type="compositionally biased region" description="Polar residues" evidence="2">
    <location>
        <begin position="257"/>
        <end position="337"/>
    </location>
</feature>
<dbReference type="Proteomes" id="UP000249390">
    <property type="component" value="Unassembled WGS sequence"/>
</dbReference>
<gene>
    <name evidence="4" type="ORF">DM860_015092</name>
</gene>
<proteinExistence type="predicted"/>
<keyword evidence="5" id="KW-1185">Reference proteome</keyword>
<dbReference type="InterPro" id="IPR039206">
    <property type="entry name" value="MORF/ORRM1/DAG-like"/>
</dbReference>
<dbReference type="GO" id="GO:0080156">
    <property type="term" value="P:mitochondrial mRNA modification"/>
    <property type="evidence" value="ECO:0007669"/>
    <property type="project" value="TreeGrafter"/>
</dbReference>
<keyword evidence="1" id="KW-0809">Transit peptide</keyword>
<dbReference type="Pfam" id="PF21864">
    <property type="entry name" value="MORF_dom"/>
    <property type="match status" value="1"/>
</dbReference>
<organism evidence="4 5">
    <name type="scientific">Cuscuta australis</name>
    <dbReference type="NCBI Taxonomy" id="267555"/>
    <lineage>
        <taxon>Eukaryota</taxon>
        <taxon>Viridiplantae</taxon>
        <taxon>Streptophyta</taxon>
        <taxon>Embryophyta</taxon>
        <taxon>Tracheophyta</taxon>
        <taxon>Spermatophyta</taxon>
        <taxon>Magnoliopsida</taxon>
        <taxon>eudicotyledons</taxon>
        <taxon>Gunneridae</taxon>
        <taxon>Pentapetalae</taxon>
        <taxon>asterids</taxon>
        <taxon>lamiids</taxon>
        <taxon>Solanales</taxon>
        <taxon>Convolvulaceae</taxon>
        <taxon>Cuscuteae</taxon>
        <taxon>Cuscuta</taxon>
        <taxon>Cuscuta subgen. Grammica</taxon>
        <taxon>Cuscuta sect. Cleistogrammica</taxon>
    </lineage>
</organism>
<reference evidence="4 5" key="1">
    <citation type="submission" date="2018-06" db="EMBL/GenBank/DDBJ databases">
        <title>The Genome of Cuscuta australis (Dodder) Provides Insight into the Evolution of Plant Parasitism.</title>
        <authorList>
            <person name="Liu H."/>
        </authorList>
    </citation>
    <scope>NUCLEOTIDE SEQUENCE [LARGE SCALE GENOMIC DNA]</scope>
    <source>
        <strain evidence="5">cv. Yunnan</strain>
        <tissue evidence="4">Vines</tissue>
    </source>
</reference>
<evidence type="ECO:0000256" key="2">
    <source>
        <dbReference type="SAM" id="MobiDB-lite"/>
    </source>
</evidence>
<dbReference type="GO" id="GO:0016554">
    <property type="term" value="P:cytidine to uridine editing"/>
    <property type="evidence" value="ECO:0007669"/>
    <property type="project" value="InterPro"/>
</dbReference>
<feature type="compositionally biased region" description="Basic and acidic residues" evidence="2">
    <location>
        <begin position="216"/>
        <end position="237"/>
    </location>
</feature>
<feature type="region of interest" description="Disordered" evidence="2">
    <location>
        <begin position="211"/>
        <end position="443"/>
    </location>
</feature>
<comment type="caution">
    <text evidence="4">The sequence shown here is derived from an EMBL/GenBank/DDBJ whole genome shotgun (WGS) entry which is preliminary data.</text>
</comment>
<feature type="compositionally biased region" description="Polar residues" evidence="2">
    <location>
        <begin position="376"/>
        <end position="386"/>
    </location>
</feature>
<dbReference type="PANTHER" id="PTHR31346">
    <property type="entry name" value="MULTIPLE ORGANELLAR RNA EDITING FACTOR 2, CHLOROPLASTIC-RELATED-RELATED"/>
    <property type="match status" value="1"/>
</dbReference>
<dbReference type="GO" id="GO:0005739">
    <property type="term" value="C:mitochondrion"/>
    <property type="evidence" value="ECO:0007669"/>
    <property type="project" value="TreeGrafter"/>
</dbReference>
<dbReference type="PANTHER" id="PTHR31346:SF4">
    <property type="entry name" value="MULTIPLE ORGANELLAR RNA EDITING FACTOR 8, CHLOROPLASTIC_MITOCHONDRIAL"/>
    <property type="match status" value="1"/>
</dbReference>
<evidence type="ECO:0000313" key="4">
    <source>
        <dbReference type="EMBL" id="RAL49101.1"/>
    </source>
</evidence>
<evidence type="ECO:0000256" key="1">
    <source>
        <dbReference type="ARBA" id="ARBA00022946"/>
    </source>
</evidence>
<sequence length="443" mass="48783">MGPGVLTRSLCTARKLQAIGTAFTRSFSSLPPCRHFFSSSSLLRLRPLVTMTPGIGHLYPGAAALRGFATRQTYSSLNHTNPNFSNRPPKETFLLDGCDFEHWLVVLEKPEGDPTRDEIIDSYIKVLAQVVGSEEEARMKIYSVSTRHYYAFGALVSEEVSYKIKELDKVRWVLPDSYLDVRNKDYGGEPFIDGQAVPYDPKYHEEWVRNNAQANERNKRSDRPRNFDRSRNFDRRQVANPNAQNPGPGQNYRPSAGPTQHGSPSGPNQSNNAPMPNQNSNAPWPPTQKNSPPGPPQNNYSPSGPTQNNYSPSGPTQNNYSPPAPSQNNHSPSSHGQNFPPVPGQGYSTPGHMQNYPPGPGQNYPPRQSYAPPSPGQSYAPSSSGHSYAPPVQSYSPPPGPGHNMYPPGPNQNYAPAPNQNQTFTSGPNENNYVPNIDGRNAY</sequence>
<accession>A0A328DY31</accession>
<evidence type="ECO:0000313" key="5">
    <source>
        <dbReference type="Proteomes" id="UP000249390"/>
    </source>
</evidence>
<name>A0A328DY31_9ASTE</name>
<feature type="compositionally biased region" description="Low complexity" evidence="2">
    <location>
        <begin position="402"/>
        <end position="422"/>
    </location>
</feature>
<feature type="domain" description="MORF/ORRM1/DAG-like MORF" evidence="3">
    <location>
        <begin position="100"/>
        <end position="191"/>
    </location>
</feature>
<dbReference type="InterPro" id="IPR054059">
    <property type="entry name" value="MORF/ORRM1/DAG-like_MORF"/>
</dbReference>
<dbReference type="AlphaFoldDB" id="A0A328DY31"/>
<evidence type="ECO:0000259" key="3">
    <source>
        <dbReference type="Pfam" id="PF21864"/>
    </source>
</evidence>
<dbReference type="EMBL" id="NQVE01000093">
    <property type="protein sequence ID" value="RAL49101.1"/>
    <property type="molecule type" value="Genomic_DNA"/>
</dbReference>